<proteinExistence type="predicted"/>
<evidence type="ECO:0000256" key="1">
    <source>
        <dbReference type="SAM" id="MobiDB-lite"/>
    </source>
</evidence>
<feature type="transmembrane region" description="Helical" evidence="2">
    <location>
        <begin position="382"/>
        <end position="402"/>
    </location>
</feature>
<evidence type="ECO:0000256" key="2">
    <source>
        <dbReference type="SAM" id="Phobius"/>
    </source>
</evidence>
<dbReference type="Proteomes" id="UP000034883">
    <property type="component" value="Chromosome"/>
</dbReference>
<sequence>MTIVSRSFSIPSNHATQLVAALLAIVASLATPARAQEPPPPVEVRVEGVLGNEALIGDGYATVAVTVRNLTRETFRGRVLVRTSQWNQSPDRHVVPLDLPPAEQRRTLVTFFVNGSGTQIEARYEVGDALLGSTSMSSAYAPSGRSLVVLADPPRLRATLLDLQASVPDENPGYYGAATGAERAVQVPIGTITIDATTGDPIVPDDALGYSTVAVLAAQAPMLTRLSDRELDAVRRWVHAGGHLVIFPRSEGDLATPLVRETFGAVRFSETQRLAPGDFTPGSLPALECARGVTERFGCADRVGAGAVYLTAYDASAPPHVDRPELRELLRSIAQRALRDPASTRFTLGRGVDSLEQTWWDGRPSLARLRAALDPNEGYRPALGLVGIVLFLYVIVVGPLNFRFVLQRNRPTLALVSTPILAIGCATVMLVVGYLGKGVTMRYRRVEIVEAVEGDALAPTRAYAGYFLTAPSTIEVATREGGRTMRLASGGGDDGLVYDHSGERPRLTSMRGGLWETIFLRDDRVVDLGGPIRFAYEGDRLVSITNESQQPLRAAFIVDESRVYAIGDVEAGTTRPIPASAATVLSSGFGFDEEDNPTPRDIARQLGLEEDDARYVRGVLRLIGGPSPSPSEPLLWARLDPEPTVESEPSFGAERDLRFVLLHPRPRYDLLGRAAPPTTDGSVWGEPTGETPTELLPPPTNAASPDGGVP</sequence>
<dbReference type="EMBL" id="CP011125">
    <property type="protein sequence ID" value="AKF07666.1"/>
    <property type="molecule type" value="Genomic_DNA"/>
</dbReference>
<evidence type="ECO:0000313" key="4">
    <source>
        <dbReference type="EMBL" id="AKF07666.1"/>
    </source>
</evidence>
<keyword evidence="3" id="KW-0732">Signal</keyword>
<keyword evidence="2" id="KW-0812">Transmembrane</keyword>
<evidence type="ECO:0000256" key="3">
    <source>
        <dbReference type="SAM" id="SignalP"/>
    </source>
</evidence>
<evidence type="ECO:0000313" key="5">
    <source>
        <dbReference type="Proteomes" id="UP000034883"/>
    </source>
</evidence>
<dbReference type="OrthoDB" id="5490148at2"/>
<dbReference type="CDD" id="cd03143">
    <property type="entry name" value="A4_beta-galactosidase_middle_domain"/>
    <property type="match status" value="1"/>
</dbReference>
<dbReference type="KEGG" id="samy:DB32_004815"/>
<name>A0A0F6YK41_9BACT</name>
<protein>
    <recommendedName>
        <fullName evidence="6">DUF4350 domain-containing protein</fullName>
    </recommendedName>
</protein>
<feature type="transmembrane region" description="Helical" evidence="2">
    <location>
        <begin position="414"/>
        <end position="435"/>
    </location>
</feature>
<keyword evidence="2" id="KW-0472">Membrane</keyword>
<feature type="compositionally biased region" description="Low complexity" evidence="1">
    <location>
        <begin position="685"/>
        <end position="694"/>
    </location>
</feature>
<keyword evidence="2" id="KW-1133">Transmembrane helix</keyword>
<reference evidence="4 5" key="1">
    <citation type="submission" date="2015-03" db="EMBL/GenBank/DDBJ databases">
        <title>Genome assembly of Sandaracinus amylolyticus DSM 53668.</title>
        <authorList>
            <person name="Sharma G."/>
            <person name="Subramanian S."/>
        </authorList>
    </citation>
    <scope>NUCLEOTIDE SEQUENCE [LARGE SCALE GENOMIC DNA]</scope>
    <source>
        <strain evidence="4 5">DSM 53668</strain>
    </source>
</reference>
<organism evidence="4 5">
    <name type="scientific">Sandaracinus amylolyticus</name>
    <dbReference type="NCBI Taxonomy" id="927083"/>
    <lineage>
        <taxon>Bacteria</taxon>
        <taxon>Pseudomonadati</taxon>
        <taxon>Myxococcota</taxon>
        <taxon>Polyangia</taxon>
        <taxon>Polyangiales</taxon>
        <taxon>Sandaracinaceae</taxon>
        <taxon>Sandaracinus</taxon>
    </lineage>
</organism>
<accession>A0A0F6YK41</accession>
<evidence type="ECO:0008006" key="6">
    <source>
        <dbReference type="Google" id="ProtNLM"/>
    </source>
</evidence>
<feature type="signal peptide" evidence="3">
    <location>
        <begin position="1"/>
        <end position="35"/>
    </location>
</feature>
<gene>
    <name evidence="4" type="ORF">DB32_004815</name>
</gene>
<feature type="region of interest" description="Disordered" evidence="1">
    <location>
        <begin position="671"/>
        <end position="710"/>
    </location>
</feature>
<feature type="chain" id="PRO_5002512884" description="DUF4350 domain-containing protein" evidence="3">
    <location>
        <begin position="36"/>
        <end position="710"/>
    </location>
</feature>
<dbReference type="STRING" id="927083.DB32_004815"/>
<dbReference type="RefSeq" id="WP_053234897.1">
    <property type="nucleotide sequence ID" value="NZ_CP011125.1"/>
</dbReference>
<keyword evidence="5" id="KW-1185">Reference proteome</keyword>
<dbReference type="AlphaFoldDB" id="A0A0F6YK41"/>